<dbReference type="Gene3D" id="3.10.20.90">
    <property type="entry name" value="Phosphatidylinositol 3-kinase Catalytic Subunit, Chain A, domain 1"/>
    <property type="match status" value="1"/>
</dbReference>
<sequence>MDIEVDSLATLHQFRVILEEKTGIPPQQQKLMFKGTMNQEDKTLKDLQIVNKSKIMLIGTKVEETKKIAPETAALQTNFEDKKEEENVLEQPASKKVIEKGPPANGITPYGGKHEPLPSTGIPGLVNKQGSKIRLTFKPDQLWIGSPESTQKLPFGSVSDIQTLPIPNHPHYHVVVLKLGGNSQYPIFWVPEQYLRAISVAILGWQG</sequence>
<dbReference type="PANTHER" id="PTHR16470">
    <property type="entry name" value="UBIQUITIN DOMAIN-CONTAINING PROTEIN UBFD1"/>
    <property type="match status" value="1"/>
</dbReference>
<dbReference type="InterPro" id="IPR029071">
    <property type="entry name" value="Ubiquitin-like_domsf"/>
</dbReference>
<dbReference type="InterPro" id="IPR000626">
    <property type="entry name" value="Ubiquitin-like_dom"/>
</dbReference>
<proteinExistence type="predicted"/>
<dbReference type="GO" id="GO:0045296">
    <property type="term" value="F:cadherin binding"/>
    <property type="evidence" value="ECO:0007669"/>
    <property type="project" value="TreeGrafter"/>
</dbReference>
<dbReference type="SUPFAM" id="SSF54236">
    <property type="entry name" value="Ubiquitin-like"/>
    <property type="match status" value="1"/>
</dbReference>
<organism evidence="2">
    <name type="scientific">Arcella intermedia</name>
    <dbReference type="NCBI Taxonomy" id="1963864"/>
    <lineage>
        <taxon>Eukaryota</taxon>
        <taxon>Amoebozoa</taxon>
        <taxon>Tubulinea</taxon>
        <taxon>Elardia</taxon>
        <taxon>Arcellinida</taxon>
        <taxon>Sphaerothecina</taxon>
        <taxon>Arcellidae</taxon>
        <taxon>Arcella</taxon>
    </lineage>
</organism>
<dbReference type="InterPro" id="IPR039120">
    <property type="entry name" value="UBFD1"/>
</dbReference>
<dbReference type="Pfam" id="PF00240">
    <property type="entry name" value="ubiquitin"/>
    <property type="match status" value="1"/>
</dbReference>
<reference evidence="2" key="1">
    <citation type="journal article" date="2020" name="J. Eukaryot. Microbiol.">
        <title>De novo Sequencing, Assembly and Annotation of the Transcriptome for the Free-Living Testate Amoeba Arcella intermedia.</title>
        <authorList>
            <person name="Ribeiro G.M."/>
            <person name="Porfirio-Sousa A.L."/>
            <person name="Maurer-Alcala X.X."/>
            <person name="Katz L.A."/>
            <person name="Lahr D.J.G."/>
        </authorList>
    </citation>
    <scope>NUCLEOTIDE SEQUENCE</scope>
</reference>
<dbReference type="InterPro" id="IPR057455">
    <property type="entry name" value="UBFD1_C"/>
</dbReference>
<feature type="domain" description="Ubiquitin-like" evidence="1">
    <location>
        <begin position="1"/>
        <end position="58"/>
    </location>
</feature>
<dbReference type="AlphaFoldDB" id="A0A6B2LI95"/>
<dbReference type="PROSITE" id="PS50053">
    <property type="entry name" value="UBIQUITIN_2"/>
    <property type="match status" value="1"/>
</dbReference>
<name>A0A6B2LI95_9EUKA</name>
<dbReference type="Pfam" id="PF25343">
    <property type="entry name" value="PH_UBFD1_C"/>
    <property type="match status" value="1"/>
</dbReference>
<dbReference type="EMBL" id="GIBP01007746">
    <property type="protein sequence ID" value="NDV36715.1"/>
    <property type="molecule type" value="Transcribed_RNA"/>
</dbReference>
<protein>
    <recommendedName>
        <fullName evidence="1">Ubiquitin-like domain-containing protein</fullName>
    </recommendedName>
</protein>
<accession>A0A6B2LI95</accession>
<dbReference type="GO" id="GO:0003723">
    <property type="term" value="F:RNA binding"/>
    <property type="evidence" value="ECO:0007669"/>
    <property type="project" value="TreeGrafter"/>
</dbReference>
<evidence type="ECO:0000259" key="1">
    <source>
        <dbReference type="PROSITE" id="PS50053"/>
    </source>
</evidence>
<dbReference type="PANTHER" id="PTHR16470:SF0">
    <property type="entry name" value="UBIQUITIN DOMAIN-CONTAINING PROTEIN UBFD1"/>
    <property type="match status" value="1"/>
</dbReference>
<evidence type="ECO:0000313" key="2">
    <source>
        <dbReference type="EMBL" id="NDV36715.1"/>
    </source>
</evidence>